<proteinExistence type="predicted"/>
<comment type="caution">
    <text evidence="2">The sequence shown here is derived from an EMBL/GenBank/DDBJ whole genome shotgun (WGS) entry which is preliminary data.</text>
</comment>
<keyword evidence="3" id="KW-1185">Reference proteome</keyword>
<name>A0ABN2H3E4_9ACTN</name>
<dbReference type="EMBL" id="BAAANY010000010">
    <property type="protein sequence ID" value="GAA1681362.1"/>
    <property type="molecule type" value="Genomic_DNA"/>
</dbReference>
<accession>A0ABN2H3E4</accession>
<sequence length="61" mass="6629">MPVLHSSLSWPSQSTAMLDDQKKAPVAPQIGTRPPICGLTYVPFDTCRQLFVLASKEEALG</sequence>
<evidence type="ECO:0000313" key="3">
    <source>
        <dbReference type="Proteomes" id="UP001500618"/>
    </source>
</evidence>
<gene>
    <name evidence="2" type="ORF">GCM10009765_33100</name>
</gene>
<feature type="compositionally biased region" description="Polar residues" evidence="1">
    <location>
        <begin position="1"/>
        <end position="16"/>
    </location>
</feature>
<evidence type="ECO:0000256" key="1">
    <source>
        <dbReference type="SAM" id="MobiDB-lite"/>
    </source>
</evidence>
<organism evidence="2 3">
    <name type="scientific">Fodinicola feengrottensis</name>
    <dbReference type="NCBI Taxonomy" id="435914"/>
    <lineage>
        <taxon>Bacteria</taxon>
        <taxon>Bacillati</taxon>
        <taxon>Actinomycetota</taxon>
        <taxon>Actinomycetes</taxon>
        <taxon>Mycobacteriales</taxon>
        <taxon>Fodinicola</taxon>
    </lineage>
</organism>
<reference evidence="2 3" key="1">
    <citation type="journal article" date="2019" name="Int. J. Syst. Evol. Microbiol.">
        <title>The Global Catalogue of Microorganisms (GCM) 10K type strain sequencing project: providing services to taxonomists for standard genome sequencing and annotation.</title>
        <authorList>
            <consortium name="The Broad Institute Genomics Platform"/>
            <consortium name="The Broad Institute Genome Sequencing Center for Infectious Disease"/>
            <person name="Wu L."/>
            <person name="Ma J."/>
        </authorList>
    </citation>
    <scope>NUCLEOTIDE SEQUENCE [LARGE SCALE GENOMIC DNA]</scope>
    <source>
        <strain evidence="2 3">JCM 14718</strain>
    </source>
</reference>
<feature type="region of interest" description="Disordered" evidence="1">
    <location>
        <begin position="1"/>
        <end position="29"/>
    </location>
</feature>
<dbReference type="Proteomes" id="UP001500618">
    <property type="component" value="Unassembled WGS sequence"/>
</dbReference>
<protein>
    <submittedName>
        <fullName evidence="2">Uncharacterized protein</fullName>
    </submittedName>
</protein>
<evidence type="ECO:0000313" key="2">
    <source>
        <dbReference type="EMBL" id="GAA1681362.1"/>
    </source>
</evidence>